<dbReference type="SUPFAM" id="SSF48113">
    <property type="entry name" value="Heme-dependent peroxidases"/>
    <property type="match status" value="1"/>
</dbReference>
<dbReference type="InterPro" id="IPR002786">
    <property type="entry name" value="Non_canon_purine_NTPase"/>
</dbReference>
<dbReference type="PROSITE" id="PS50873">
    <property type="entry name" value="PEROXIDASE_4"/>
    <property type="match status" value="1"/>
</dbReference>
<dbReference type="Gene3D" id="1.10.520.10">
    <property type="match status" value="1"/>
</dbReference>
<dbReference type="GO" id="GO:0006772">
    <property type="term" value="P:thiamine metabolic process"/>
    <property type="evidence" value="ECO:0007669"/>
    <property type="project" value="TreeGrafter"/>
</dbReference>
<keyword evidence="13" id="KW-0575">Peroxidase</keyword>
<evidence type="ECO:0000256" key="1">
    <source>
        <dbReference type="ARBA" id="ARBA00001936"/>
    </source>
</evidence>
<dbReference type="Pfam" id="PF01931">
    <property type="entry name" value="NTPase_I-T"/>
    <property type="match status" value="1"/>
</dbReference>
<dbReference type="Proteomes" id="UP000241890">
    <property type="component" value="Unassembled WGS sequence"/>
</dbReference>
<evidence type="ECO:0000256" key="9">
    <source>
        <dbReference type="ARBA" id="ARBA00038901"/>
    </source>
</evidence>
<keyword evidence="3" id="KW-0479">Metal-binding</keyword>
<dbReference type="PANTHER" id="PTHR34699:SF2">
    <property type="entry name" value="NON-CANONICAL PURINE NTP PHOSPHATASE_PRRC1 DOMAIN-CONTAINING PROTEIN"/>
    <property type="match status" value="1"/>
</dbReference>
<dbReference type="InterPro" id="IPR050299">
    <property type="entry name" value="YjjX_NTPase"/>
</dbReference>
<dbReference type="Gene3D" id="3.90.950.10">
    <property type="match status" value="1"/>
</dbReference>
<name>A0A2R5GM94_9STRA</name>
<dbReference type="GO" id="GO:0009117">
    <property type="term" value="P:nucleotide metabolic process"/>
    <property type="evidence" value="ECO:0007669"/>
    <property type="project" value="UniProtKB-KW"/>
</dbReference>
<gene>
    <name evidence="13" type="ORF">FCC1311_059742</name>
</gene>
<evidence type="ECO:0000313" key="14">
    <source>
        <dbReference type="Proteomes" id="UP000241890"/>
    </source>
</evidence>
<evidence type="ECO:0000256" key="5">
    <source>
        <dbReference type="ARBA" id="ARBA00022801"/>
    </source>
</evidence>
<keyword evidence="6" id="KW-0460">Magnesium</keyword>
<keyword evidence="13" id="KW-0560">Oxidoreductase</keyword>
<comment type="cofactor">
    <cofactor evidence="1">
        <name>Mn(2+)</name>
        <dbReference type="ChEBI" id="CHEBI:29035"/>
    </cofactor>
</comment>
<dbReference type="GO" id="GO:0000166">
    <property type="term" value="F:nucleotide binding"/>
    <property type="evidence" value="ECO:0007669"/>
    <property type="project" value="UniProtKB-KW"/>
</dbReference>
<dbReference type="GO" id="GO:0004601">
    <property type="term" value="F:peroxidase activity"/>
    <property type="evidence" value="ECO:0007669"/>
    <property type="project" value="UniProtKB-KW"/>
</dbReference>
<dbReference type="InterPro" id="IPR010255">
    <property type="entry name" value="Haem_peroxidase_sf"/>
</dbReference>
<dbReference type="InterPro" id="IPR002016">
    <property type="entry name" value="Haem_peroxidase"/>
</dbReference>
<dbReference type="OrthoDB" id="300709at2759"/>
<dbReference type="SUPFAM" id="SSF52972">
    <property type="entry name" value="ITPase-like"/>
    <property type="match status" value="1"/>
</dbReference>
<dbReference type="HAMAP" id="MF_00648">
    <property type="entry name" value="Non_canon_purine_NTPase_YjjX"/>
    <property type="match status" value="1"/>
</dbReference>
<evidence type="ECO:0000256" key="7">
    <source>
        <dbReference type="ARBA" id="ARBA00023080"/>
    </source>
</evidence>
<dbReference type="GO" id="GO:0103023">
    <property type="term" value="F:ITPase activity"/>
    <property type="evidence" value="ECO:0007669"/>
    <property type="project" value="UniProtKB-EC"/>
</dbReference>
<dbReference type="InParanoid" id="A0A2R5GM94"/>
<dbReference type="GO" id="GO:0020037">
    <property type="term" value="F:heme binding"/>
    <property type="evidence" value="ECO:0007669"/>
    <property type="project" value="InterPro"/>
</dbReference>
<dbReference type="InterPro" id="IPR029001">
    <property type="entry name" value="ITPase-like_fam"/>
</dbReference>
<proteinExistence type="inferred from homology"/>
<dbReference type="InterPro" id="IPR035925">
    <property type="entry name" value="BSD_dom_sf"/>
</dbReference>
<dbReference type="EC" id="3.6.1.73" evidence="9"/>
<evidence type="ECO:0000256" key="2">
    <source>
        <dbReference type="ARBA" id="ARBA00001946"/>
    </source>
</evidence>
<comment type="caution">
    <text evidence="13">The sequence shown here is derived from an EMBL/GenBank/DDBJ whole genome shotgun (WGS) entry which is preliminary data.</text>
</comment>
<evidence type="ECO:0000256" key="6">
    <source>
        <dbReference type="ARBA" id="ARBA00022842"/>
    </source>
</evidence>
<evidence type="ECO:0000256" key="8">
    <source>
        <dbReference type="ARBA" id="ARBA00023211"/>
    </source>
</evidence>
<feature type="domain" description="Plant heme peroxidase family profile" evidence="12">
    <location>
        <begin position="33"/>
        <end position="292"/>
    </location>
</feature>
<evidence type="ECO:0000256" key="10">
    <source>
        <dbReference type="ARBA" id="ARBA00048174"/>
    </source>
</evidence>
<comment type="catalytic activity">
    <reaction evidence="10">
        <text>ITP + H2O = IDP + phosphate + H(+)</text>
        <dbReference type="Rhea" id="RHEA:28330"/>
        <dbReference type="ChEBI" id="CHEBI:15377"/>
        <dbReference type="ChEBI" id="CHEBI:15378"/>
        <dbReference type="ChEBI" id="CHEBI:43474"/>
        <dbReference type="ChEBI" id="CHEBI:58280"/>
        <dbReference type="ChEBI" id="CHEBI:61402"/>
        <dbReference type="EC" id="3.6.1.73"/>
    </reaction>
</comment>
<dbReference type="FunFam" id="3.90.950.10:FF:000002">
    <property type="entry name" value="Inosine/xanthosine triphosphatase"/>
    <property type="match status" value="1"/>
</dbReference>
<accession>A0A2R5GM94</accession>
<keyword evidence="5" id="KW-0378">Hydrolase</keyword>
<dbReference type="PANTHER" id="PTHR34699">
    <property type="match status" value="1"/>
</dbReference>
<dbReference type="InterPro" id="IPR026533">
    <property type="entry name" value="NTPase/PRRC1"/>
</dbReference>
<dbReference type="EMBL" id="BEYU01000065">
    <property type="protein sequence ID" value="GBG29753.1"/>
    <property type="molecule type" value="Genomic_DNA"/>
</dbReference>
<evidence type="ECO:0000256" key="11">
    <source>
        <dbReference type="ARBA" id="ARBA00048781"/>
    </source>
</evidence>
<dbReference type="AlphaFoldDB" id="A0A2R5GM94"/>
<evidence type="ECO:0000259" key="12">
    <source>
        <dbReference type="PROSITE" id="PS50873"/>
    </source>
</evidence>
<keyword evidence="8" id="KW-0464">Manganese</keyword>
<evidence type="ECO:0000256" key="4">
    <source>
        <dbReference type="ARBA" id="ARBA00022741"/>
    </source>
</evidence>
<keyword evidence="4" id="KW-0547">Nucleotide-binding</keyword>
<dbReference type="Gene3D" id="1.10.3970.10">
    <property type="entry name" value="BSD domain"/>
    <property type="match status" value="1"/>
</dbReference>
<evidence type="ECO:0000256" key="3">
    <source>
        <dbReference type="ARBA" id="ARBA00022723"/>
    </source>
</evidence>
<keyword evidence="14" id="KW-1185">Reference proteome</keyword>
<comment type="catalytic activity">
    <reaction evidence="11">
        <text>XTP + H2O = XDP + phosphate + H(+)</text>
        <dbReference type="Rhea" id="RHEA:28406"/>
        <dbReference type="ChEBI" id="CHEBI:15377"/>
        <dbReference type="ChEBI" id="CHEBI:15378"/>
        <dbReference type="ChEBI" id="CHEBI:43474"/>
        <dbReference type="ChEBI" id="CHEBI:59884"/>
        <dbReference type="ChEBI" id="CHEBI:61314"/>
        <dbReference type="EC" id="3.6.1.73"/>
    </reaction>
</comment>
<comment type="cofactor">
    <cofactor evidence="2">
        <name>Mg(2+)</name>
        <dbReference type="ChEBI" id="CHEBI:18420"/>
    </cofactor>
</comment>
<sequence length="622" mass="68602">MAAAGRDAVRAVLGFRAAEKVRGRAEELADTSKLEELVRELSQHGEAVFGRAHPASQALMFSFDMSNGRDASAAAAASVFDPRVAEAKKRASSEQVFFFNYFSHVIALLSEVFVENEKVLSELAISLRALLRVEQCAQRVAQAMWFWHGHLDGEENSTEAAERRTRAKKLAQQARALLDPVHARFAAHGLSSDDVDTLAGVLAVEELGGPRAAWRPGRAEELPYVDLRSFSTQEKVVLKCLVDCDAPFDNSFFVKQVSREQQGMPRERAWIELYASDATRFRQDFAFAFSKLLEYKFKMEPRSLVDPDDDDTAPLKFSLPEELRVFEFSAAKALPSTKAWRRAVLSKKQSVLGMIEKLTRPGGKVDLAVFRDPHPETSSSFTFSLADVCDRDAAIRAESLDKTLTKFKPLLVPKISESTFYYNYFSHLFQLRRSLGEPGKPRTTRVIVGSRNPVKVNAAKAGFLSAFDGLDKRFEFRGIDAPSGVNDQPMGDAETRKGAMNRAEYCRTKNPGAYAVGIEGGLFDDVANGVVECFAWIAIISPSGESNCTRTATFNIPPALASLVRKGIELGRADDIVHGTTNQKQKGGTVGTLTMGQIDRTQYYAHAVILACAPFANPVLHI</sequence>
<organism evidence="13 14">
    <name type="scientific">Hondaea fermentalgiana</name>
    <dbReference type="NCBI Taxonomy" id="2315210"/>
    <lineage>
        <taxon>Eukaryota</taxon>
        <taxon>Sar</taxon>
        <taxon>Stramenopiles</taxon>
        <taxon>Bigyra</taxon>
        <taxon>Labyrinthulomycetes</taxon>
        <taxon>Thraustochytrida</taxon>
        <taxon>Thraustochytriidae</taxon>
        <taxon>Hondaea</taxon>
    </lineage>
</organism>
<dbReference type="GO" id="GO:0046872">
    <property type="term" value="F:metal ion binding"/>
    <property type="evidence" value="ECO:0007669"/>
    <property type="project" value="UniProtKB-KW"/>
</dbReference>
<keyword evidence="7" id="KW-0546">Nucleotide metabolism</keyword>
<protein>
    <recommendedName>
        <fullName evidence="9">inosine/xanthosine triphosphatase</fullName>
        <ecNumber evidence="9">3.6.1.73</ecNumber>
    </recommendedName>
</protein>
<dbReference type="GO" id="GO:0006979">
    <property type="term" value="P:response to oxidative stress"/>
    <property type="evidence" value="ECO:0007669"/>
    <property type="project" value="InterPro"/>
</dbReference>
<reference evidence="13 14" key="1">
    <citation type="submission" date="2017-12" db="EMBL/GenBank/DDBJ databases">
        <title>Sequencing, de novo assembly and annotation of complete genome of a new Thraustochytrid species, strain FCC1311.</title>
        <authorList>
            <person name="Sedici K."/>
            <person name="Godart F."/>
            <person name="Aiese Cigliano R."/>
            <person name="Sanseverino W."/>
            <person name="Barakat M."/>
            <person name="Ortet P."/>
            <person name="Marechal E."/>
            <person name="Cagnac O."/>
            <person name="Amato A."/>
        </authorList>
    </citation>
    <scope>NUCLEOTIDE SEQUENCE [LARGE SCALE GENOMIC DNA]</scope>
</reference>
<evidence type="ECO:0000313" key="13">
    <source>
        <dbReference type="EMBL" id="GBG29753.1"/>
    </source>
</evidence>
<dbReference type="SMR" id="A0A2R5GM94"/>